<dbReference type="InterPro" id="IPR002466">
    <property type="entry name" value="A_deamin"/>
</dbReference>
<evidence type="ECO:0000313" key="2">
    <source>
        <dbReference type="EMBL" id="KAG7095279.1"/>
    </source>
</evidence>
<dbReference type="GeneID" id="66075128"/>
<dbReference type="GO" id="GO:0005730">
    <property type="term" value="C:nucleolus"/>
    <property type="evidence" value="ECO:0007669"/>
    <property type="project" value="TreeGrafter"/>
</dbReference>
<dbReference type="AlphaFoldDB" id="A0A9P7S4J0"/>
<dbReference type="PANTHER" id="PTHR10910:SF62">
    <property type="entry name" value="AT07585P-RELATED"/>
    <property type="match status" value="1"/>
</dbReference>
<keyword evidence="3" id="KW-1185">Reference proteome</keyword>
<dbReference type="GO" id="GO:0006382">
    <property type="term" value="P:adenosine to inosine editing"/>
    <property type="evidence" value="ECO:0007669"/>
    <property type="project" value="TreeGrafter"/>
</dbReference>
<evidence type="ECO:0000259" key="1">
    <source>
        <dbReference type="PROSITE" id="PS50141"/>
    </source>
</evidence>
<dbReference type="GO" id="GO:0006396">
    <property type="term" value="P:RNA processing"/>
    <property type="evidence" value="ECO:0007669"/>
    <property type="project" value="InterPro"/>
</dbReference>
<dbReference type="GO" id="GO:0003725">
    <property type="term" value="F:double-stranded RNA binding"/>
    <property type="evidence" value="ECO:0007669"/>
    <property type="project" value="TreeGrafter"/>
</dbReference>
<reference evidence="2" key="1">
    <citation type="journal article" date="2021" name="Genome Biol. Evol.">
        <title>The assembled and annotated genome of the fairy-ring fungus Marasmius oreades.</title>
        <authorList>
            <person name="Hiltunen M."/>
            <person name="Ament-Velasquez S.L."/>
            <person name="Johannesson H."/>
        </authorList>
    </citation>
    <scope>NUCLEOTIDE SEQUENCE</scope>
    <source>
        <strain evidence="2">03SP1</strain>
    </source>
</reference>
<protein>
    <recommendedName>
        <fullName evidence="1">A to I editase domain-containing protein</fullName>
    </recommendedName>
</protein>
<name>A0A9P7S4J0_9AGAR</name>
<dbReference type="PROSITE" id="PS50141">
    <property type="entry name" value="A_DEAMIN_EDITASE"/>
    <property type="match status" value="1"/>
</dbReference>
<dbReference type="GO" id="GO:0005737">
    <property type="term" value="C:cytoplasm"/>
    <property type="evidence" value="ECO:0007669"/>
    <property type="project" value="TreeGrafter"/>
</dbReference>
<evidence type="ECO:0000313" key="3">
    <source>
        <dbReference type="Proteomes" id="UP001049176"/>
    </source>
</evidence>
<feature type="domain" description="A to I editase" evidence="1">
    <location>
        <begin position="47"/>
        <end position="368"/>
    </location>
</feature>
<accession>A0A9P7S4J0</accession>
<dbReference type="Proteomes" id="UP001049176">
    <property type="component" value="Chromosome 3"/>
</dbReference>
<dbReference type="Pfam" id="PF02137">
    <property type="entry name" value="A_deamin"/>
    <property type="match status" value="1"/>
</dbReference>
<comment type="caution">
    <text evidence="2">The sequence shown here is derived from an EMBL/GenBank/DDBJ whole genome shotgun (WGS) entry which is preliminary data.</text>
</comment>
<organism evidence="2 3">
    <name type="scientific">Marasmius oreades</name>
    <name type="common">fairy-ring Marasmius</name>
    <dbReference type="NCBI Taxonomy" id="181124"/>
    <lineage>
        <taxon>Eukaryota</taxon>
        <taxon>Fungi</taxon>
        <taxon>Dikarya</taxon>
        <taxon>Basidiomycota</taxon>
        <taxon>Agaricomycotina</taxon>
        <taxon>Agaricomycetes</taxon>
        <taxon>Agaricomycetidae</taxon>
        <taxon>Agaricales</taxon>
        <taxon>Marasmiineae</taxon>
        <taxon>Marasmiaceae</taxon>
        <taxon>Marasmius</taxon>
    </lineage>
</organism>
<sequence>MSFYDLAVRDILGIYSQFKYSVPLSQWTVLASFFLYDCDTVSIKPITISTGTKCLPSSLLPSQGDALHDSHAEVLARRAAIRWLEEEIGRTSDGSYSSPWISKTKEGKYSLSKGVQLGLYVSTVPCGDASIQFLAAFQDEEMAALKNSVVRTQTDPKSPSRGRDNYSLYGVLRTKPGRADCPPTTSMSCSDKIAAWSVLGIQGAIASRLLLPVYVSAIVIGDVSPELQPVVHRDCERSFSSRLRGINALPEHYALHAPSIHFTSISFAYSRTEVCNNGLRAKGSCNESVCWWADSTNNLEVLINGFKRGVSPKHRHREKARPQLSKIALFNLYLDTGCRIQPPTRSGLESYLTTKQFSFEYQSAKAALMGVTGPFSGWVKSGTDRERFDRNGQRKENDASDYFRYATYNI</sequence>
<gene>
    <name evidence="2" type="ORF">E1B28_006052</name>
</gene>
<dbReference type="SMART" id="SM00552">
    <property type="entry name" value="ADEAMc"/>
    <property type="match status" value="1"/>
</dbReference>
<dbReference type="KEGG" id="more:E1B28_006052"/>
<dbReference type="GO" id="GO:0008251">
    <property type="term" value="F:tRNA-specific adenosine deaminase activity"/>
    <property type="evidence" value="ECO:0007669"/>
    <property type="project" value="TreeGrafter"/>
</dbReference>
<dbReference type="PANTHER" id="PTHR10910">
    <property type="entry name" value="EUKARYOTE SPECIFIC DSRNA BINDING PROTEIN"/>
    <property type="match status" value="1"/>
</dbReference>
<dbReference type="EMBL" id="CM032183">
    <property type="protein sequence ID" value="KAG7095279.1"/>
    <property type="molecule type" value="Genomic_DNA"/>
</dbReference>
<dbReference type="RefSeq" id="XP_043011749.1">
    <property type="nucleotide sequence ID" value="XM_043150659.1"/>
</dbReference>
<proteinExistence type="predicted"/>
<dbReference type="GO" id="GO:0003726">
    <property type="term" value="F:double-stranded RNA adenosine deaminase activity"/>
    <property type="evidence" value="ECO:0007669"/>
    <property type="project" value="TreeGrafter"/>
</dbReference>
<dbReference type="OrthoDB" id="10268011at2759"/>